<dbReference type="eggNOG" id="ENOG5033VNK">
    <property type="taxonomic scope" value="Bacteria"/>
</dbReference>
<dbReference type="Pfam" id="PF10726">
    <property type="entry name" value="DUF2518"/>
    <property type="match status" value="1"/>
</dbReference>
<protein>
    <submittedName>
        <fullName evidence="2">Uncharacterized protein</fullName>
    </submittedName>
</protein>
<keyword evidence="1" id="KW-0812">Transmembrane</keyword>
<gene>
    <name evidence="2" type="ordered locus">P9211_10631</name>
</gene>
<dbReference type="KEGG" id="pmj:P9211_10631"/>
<dbReference type="OrthoDB" id="422772at2"/>
<name>A9BAY2_PROM4</name>
<evidence type="ECO:0000313" key="2">
    <source>
        <dbReference type="EMBL" id="ABX08994.1"/>
    </source>
</evidence>
<dbReference type="AlphaFoldDB" id="A9BAY2"/>
<dbReference type="EMBL" id="CP000878">
    <property type="protein sequence ID" value="ABX08994.1"/>
    <property type="molecule type" value="Genomic_DNA"/>
</dbReference>
<proteinExistence type="predicted"/>
<dbReference type="STRING" id="93059.P9211_10631"/>
<sequence>MSISQFLHQATIWLAWSALGLGLITLIAFLTRWGAKFRLVGATIFTLLLSGSCWAFAESYTPPFVVEGAIYAPVVYDNGYDLVIAQAPDGFPEDATEPSLLQIAGNLKGGGRNGAKVHVKIRKQVPVRSGVSHPIILGEAIRDINKSTTILVEAKENPIENDISIEIQDETIN</sequence>
<feature type="transmembrane region" description="Helical" evidence="1">
    <location>
        <begin position="12"/>
        <end position="30"/>
    </location>
</feature>
<keyword evidence="3" id="KW-1185">Reference proteome</keyword>
<keyword evidence="1" id="KW-1133">Transmembrane helix</keyword>
<dbReference type="Proteomes" id="UP000000788">
    <property type="component" value="Chromosome"/>
</dbReference>
<evidence type="ECO:0000313" key="3">
    <source>
        <dbReference type="Proteomes" id="UP000000788"/>
    </source>
</evidence>
<accession>A9BAY2</accession>
<dbReference type="InterPro" id="IPR019664">
    <property type="entry name" value="Uncharacterised_Ycf51"/>
</dbReference>
<dbReference type="HOGENOM" id="CLU_116764_0_0_3"/>
<dbReference type="RefSeq" id="WP_012195615.1">
    <property type="nucleotide sequence ID" value="NC_009976.1"/>
</dbReference>
<keyword evidence="1" id="KW-0472">Membrane</keyword>
<organism evidence="2 3">
    <name type="scientific">Prochlorococcus marinus (strain MIT 9211)</name>
    <dbReference type="NCBI Taxonomy" id="93059"/>
    <lineage>
        <taxon>Bacteria</taxon>
        <taxon>Bacillati</taxon>
        <taxon>Cyanobacteriota</taxon>
        <taxon>Cyanophyceae</taxon>
        <taxon>Synechococcales</taxon>
        <taxon>Prochlorococcaceae</taxon>
        <taxon>Prochlorococcus</taxon>
    </lineage>
</organism>
<reference evidence="2 3" key="1">
    <citation type="journal article" date="2007" name="PLoS Genet.">
        <title>Patterns and implications of gene gain and loss in the evolution of Prochlorococcus.</title>
        <authorList>
            <person name="Kettler G.C."/>
            <person name="Martiny A.C."/>
            <person name="Huang K."/>
            <person name="Zucker J."/>
            <person name="Coleman M.L."/>
            <person name="Rodrigue S."/>
            <person name="Chen F."/>
            <person name="Lapidus A."/>
            <person name="Ferriera S."/>
            <person name="Johnson J."/>
            <person name="Steglich C."/>
            <person name="Church G.M."/>
            <person name="Richardson P."/>
            <person name="Chisholm S.W."/>
        </authorList>
    </citation>
    <scope>NUCLEOTIDE SEQUENCE [LARGE SCALE GENOMIC DNA]</scope>
    <source>
        <strain evidence="3">MIT 9211</strain>
    </source>
</reference>
<evidence type="ECO:0000256" key="1">
    <source>
        <dbReference type="SAM" id="Phobius"/>
    </source>
</evidence>